<gene>
    <name evidence="3" type="ORF">SAMN04488103_1277</name>
</gene>
<evidence type="ECO:0000256" key="1">
    <source>
        <dbReference type="ARBA" id="ARBA00023172"/>
    </source>
</evidence>
<sequence length="56" mass="6522">MRWHDLRHFAVSLWIEQGFSIKEVMTFAGHSSIQMTMERYGHLFPSPNRREGSGAT</sequence>
<keyword evidence="4" id="KW-1185">Reference proteome</keyword>
<dbReference type="EMBL" id="FOCE01000027">
    <property type="protein sequence ID" value="SEO35273.1"/>
    <property type="molecule type" value="Genomic_DNA"/>
</dbReference>
<dbReference type="GO" id="GO:0015074">
    <property type="term" value="P:DNA integration"/>
    <property type="evidence" value="ECO:0007669"/>
    <property type="project" value="InterPro"/>
</dbReference>
<dbReference type="Gene3D" id="1.10.443.10">
    <property type="entry name" value="Intergrase catalytic core"/>
    <property type="match status" value="1"/>
</dbReference>
<dbReference type="InterPro" id="IPR011010">
    <property type="entry name" value="DNA_brk_join_enz"/>
</dbReference>
<evidence type="ECO:0000313" key="4">
    <source>
        <dbReference type="Proteomes" id="UP000198761"/>
    </source>
</evidence>
<proteinExistence type="predicted"/>
<protein>
    <submittedName>
        <fullName evidence="3">Phage integrase family protein</fullName>
    </submittedName>
</protein>
<dbReference type="GO" id="GO:0006310">
    <property type="term" value="P:DNA recombination"/>
    <property type="evidence" value="ECO:0007669"/>
    <property type="project" value="UniProtKB-KW"/>
</dbReference>
<keyword evidence="1" id="KW-0233">DNA recombination</keyword>
<dbReference type="SUPFAM" id="SSF56349">
    <property type="entry name" value="DNA breaking-rejoining enzymes"/>
    <property type="match status" value="1"/>
</dbReference>
<dbReference type="InterPro" id="IPR013762">
    <property type="entry name" value="Integrase-like_cat_sf"/>
</dbReference>
<accession>A0A1H8P0Y0</accession>
<evidence type="ECO:0000259" key="2">
    <source>
        <dbReference type="PROSITE" id="PS51898"/>
    </source>
</evidence>
<dbReference type="Pfam" id="PF00589">
    <property type="entry name" value="Phage_integrase"/>
    <property type="match status" value="1"/>
</dbReference>
<dbReference type="InterPro" id="IPR002104">
    <property type="entry name" value="Integrase_catalytic"/>
</dbReference>
<reference evidence="3 4" key="1">
    <citation type="submission" date="2016-10" db="EMBL/GenBank/DDBJ databases">
        <authorList>
            <person name="de Groot N.N."/>
        </authorList>
    </citation>
    <scope>NUCLEOTIDE SEQUENCE [LARGE SCALE GENOMIC DNA]</scope>
    <source>
        <strain evidence="3 4">DSM 3857</strain>
    </source>
</reference>
<dbReference type="Proteomes" id="UP000198761">
    <property type="component" value="Unassembled WGS sequence"/>
</dbReference>
<dbReference type="PROSITE" id="PS51898">
    <property type="entry name" value="TYR_RECOMBINASE"/>
    <property type="match status" value="1"/>
</dbReference>
<dbReference type="STRING" id="933059.SAMN04488103_1277"/>
<evidence type="ECO:0000313" key="3">
    <source>
        <dbReference type="EMBL" id="SEO35273.1"/>
    </source>
</evidence>
<dbReference type="GO" id="GO:0003677">
    <property type="term" value="F:DNA binding"/>
    <property type="evidence" value="ECO:0007669"/>
    <property type="project" value="InterPro"/>
</dbReference>
<organism evidence="3 4">
    <name type="scientific">Gemmobacter aquatilis</name>
    <dbReference type="NCBI Taxonomy" id="933059"/>
    <lineage>
        <taxon>Bacteria</taxon>
        <taxon>Pseudomonadati</taxon>
        <taxon>Pseudomonadota</taxon>
        <taxon>Alphaproteobacteria</taxon>
        <taxon>Rhodobacterales</taxon>
        <taxon>Paracoccaceae</taxon>
        <taxon>Gemmobacter</taxon>
    </lineage>
</organism>
<name>A0A1H8P0Y0_9RHOB</name>
<dbReference type="AlphaFoldDB" id="A0A1H8P0Y0"/>
<feature type="domain" description="Tyr recombinase" evidence="2">
    <location>
        <begin position="1"/>
        <end position="53"/>
    </location>
</feature>